<dbReference type="Pfam" id="PF05368">
    <property type="entry name" value="NmrA"/>
    <property type="match status" value="1"/>
</dbReference>
<dbReference type="SUPFAM" id="SSF51735">
    <property type="entry name" value="NAD(P)-binding Rossmann-fold domains"/>
    <property type="match status" value="1"/>
</dbReference>
<protein>
    <submittedName>
        <fullName evidence="2">SDR family NAD(P)-dependent oxidoreductase</fullName>
    </submittedName>
</protein>
<feature type="domain" description="NmrA-like" evidence="1">
    <location>
        <begin position="7"/>
        <end position="77"/>
    </location>
</feature>
<sequence length="91" mass="10168">MSQPIATVFGGSGGMGQYVVRELHKNGYRARVVARSEEKIKKRLQDIDVEIFTGDARDPQFAKRASEGASLVFHSIGFNKPAPEVSHFYKR</sequence>
<reference evidence="3" key="1">
    <citation type="journal article" date="2019" name="Int. J. Syst. Evol. Microbiol.">
        <title>The Global Catalogue of Microorganisms (GCM) 10K type strain sequencing project: providing services to taxonomists for standard genome sequencing and annotation.</title>
        <authorList>
            <consortium name="The Broad Institute Genomics Platform"/>
            <consortium name="The Broad Institute Genome Sequencing Center for Infectious Disease"/>
            <person name="Wu L."/>
            <person name="Ma J."/>
        </authorList>
    </citation>
    <scope>NUCLEOTIDE SEQUENCE [LARGE SCALE GENOMIC DNA]</scope>
    <source>
        <strain evidence="3">IBRC-M 10813</strain>
    </source>
</reference>
<evidence type="ECO:0000313" key="2">
    <source>
        <dbReference type="EMBL" id="MFC4076399.1"/>
    </source>
</evidence>
<dbReference type="RefSeq" id="WP_380703304.1">
    <property type="nucleotide sequence ID" value="NZ_JBHSAP010000009.1"/>
</dbReference>
<keyword evidence="3" id="KW-1185">Reference proteome</keyword>
<dbReference type="Gene3D" id="3.40.50.720">
    <property type="entry name" value="NAD(P)-binding Rossmann-like Domain"/>
    <property type="match status" value="1"/>
</dbReference>
<dbReference type="Proteomes" id="UP001595843">
    <property type="component" value="Unassembled WGS sequence"/>
</dbReference>
<dbReference type="InterPro" id="IPR008030">
    <property type="entry name" value="NmrA-like"/>
</dbReference>
<dbReference type="PANTHER" id="PTHR12126:SF11">
    <property type="entry name" value="NADH DEHYDROGENASE [UBIQUINONE] 1 ALPHA SUBCOMPLEX SUBUNIT 9, MITOCHONDRIAL"/>
    <property type="match status" value="1"/>
</dbReference>
<evidence type="ECO:0000313" key="3">
    <source>
        <dbReference type="Proteomes" id="UP001595843"/>
    </source>
</evidence>
<dbReference type="PANTHER" id="PTHR12126">
    <property type="entry name" value="NADH-UBIQUINONE OXIDOREDUCTASE 39 KDA SUBUNIT-RELATED"/>
    <property type="match status" value="1"/>
</dbReference>
<dbReference type="EMBL" id="JBHSAP010000009">
    <property type="protein sequence ID" value="MFC4076399.1"/>
    <property type="molecule type" value="Genomic_DNA"/>
</dbReference>
<organism evidence="2 3">
    <name type="scientific">Salinithrix halophila</name>
    <dbReference type="NCBI Taxonomy" id="1485204"/>
    <lineage>
        <taxon>Bacteria</taxon>
        <taxon>Bacillati</taxon>
        <taxon>Bacillota</taxon>
        <taxon>Bacilli</taxon>
        <taxon>Bacillales</taxon>
        <taxon>Thermoactinomycetaceae</taxon>
        <taxon>Salinithrix</taxon>
    </lineage>
</organism>
<dbReference type="InterPro" id="IPR051207">
    <property type="entry name" value="ComplexI_NDUFA9_subunit"/>
</dbReference>
<name>A0ABV8JCP9_9BACL</name>
<accession>A0ABV8JCP9</accession>
<proteinExistence type="predicted"/>
<evidence type="ECO:0000259" key="1">
    <source>
        <dbReference type="Pfam" id="PF05368"/>
    </source>
</evidence>
<gene>
    <name evidence="2" type="ORF">ACFOUO_06205</name>
</gene>
<comment type="caution">
    <text evidence="2">The sequence shown here is derived from an EMBL/GenBank/DDBJ whole genome shotgun (WGS) entry which is preliminary data.</text>
</comment>
<dbReference type="InterPro" id="IPR036291">
    <property type="entry name" value="NAD(P)-bd_dom_sf"/>
</dbReference>